<gene>
    <name evidence="11" type="ORF">C8J48_0738</name>
</gene>
<dbReference type="PROSITE" id="PS00136">
    <property type="entry name" value="SUBTILASE_ASP"/>
    <property type="match status" value="1"/>
</dbReference>
<dbReference type="PANTHER" id="PTHR43806:SF11">
    <property type="entry name" value="CEREVISIN-RELATED"/>
    <property type="match status" value="1"/>
</dbReference>
<dbReference type="InterPro" id="IPR050131">
    <property type="entry name" value="Peptidase_S8_subtilisin-like"/>
</dbReference>
<dbReference type="SUPFAM" id="SSF52743">
    <property type="entry name" value="Subtilisin-like"/>
    <property type="match status" value="1"/>
</dbReference>
<evidence type="ECO:0000259" key="9">
    <source>
        <dbReference type="Pfam" id="PF00082"/>
    </source>
</evidence>
<comment type="subcellular location">
    <subcellularLocation>
        <location evidence="1">Secreted</location>
    </subcellularLocation>
</comment>
<evidence type="ECO:0000256" key="2">
    <source>
        <dbReference type="ARBA" id="ARBA00011073"/>
    </source>
</evidence>
<evidence type="ECO:0000256" key="3">
    <source>
        <dbReference type="ARBA" id="ARBA00022525"/>
    </source>
</evidence>
<comment type="caution">
    <text evidence="11">The sequence shown here is derived from an EMBL/GenBank/DDBJ whole genome shotgun (WGS) entry which is preliminary data.</text>
</comment>
<dbReference type="Gene3D" id="3.30.70.80">
    <property type="entry name" value="Peptidase S8 propeptide/proteinase inhibitor I9"/>
    <property type="match status" value="1"/>
</dbReference>
<evidence type="ECO:0000256" key="8">
    <source>
        <dbReference type="RuleBase" id="RU003355"/>
    </source>
</evidence>
<dbReference type="InterPro" id="IPR023828">
    <property type="entry name" value="Peptidase_S8_Ser-AS"/>
</dbReference>
<dbReference type="Pfam" id="PF00082">
    <property type="entry name" value="Peptidase_S8"/>
    <property type="match status" value="1"/>
</dbReference>
<dbReference type="InterPro" id="IPR054399">
    <property type="entry name" value="Fervidolysin-like_N_prodom"/>
</dbReference>
<feature type="active site" description="Charge relay system" evidence="7">
    <location>
        <position position="162"/>
    </location>
</feature>
<organism evidence="11 12">
    <name type="scientific">Desmospora activa DSM 45169</name>
    <dbReference type="NCBI Taxonomy" id="1121389"/>
    <lineage>
        <taxon>Bacteria</taxon>
        <taxon>Bacillati</taxon>
        <taxon>Bacillota</taxon>
        <taxon>Bacilli</taxon>
        <taxon>Bacillales</taxon>
        <taxon>Thermoactinomycetaceae</taxon>
        <taxon>Desmospora</taxon>
    </lineage>
</organism>
<dbReference type="PANTHER" id="PTHR43806">
    <property type="entry name" value="PEPTIDASE S8"/>
    <property type="match status" value="1"/>
</dbReference>
<evidence type="ECO:0000313" key="12">
    <source>
        <dbReference type="Proteomes" id="UP000241639"/>
    </source>
</evidence>
<proteinExistence type="inferred from homology"/>
<dbReference type="InterPro" id="IPR022398">
    <property type="entry name" value="Peptidase_S8_His-AS"/>
</dbReference>
<feature type="active site" description="Charge relay system" evidence="7">
    <location>
        <position position="349"/>
    </location>
</feature>
<dbReference type="GO" id="GO:0005576">
    <property type="term" value="C:extracellular region"/>
    <property type="evidence" value="ECO:0007669"/>
    <property type="project" value="UniProtKB-SubCell"/>
</dbReference>
<dbReference type="EMBL" id="PZZP01000001">
    <property type="protein sequence ID" value="PTM58160.1"/>
    <property type="molecule type" value="Genomic_DNA"/>
</dbReference>
<feature type="domain" description="Fervidolysin-like N-terminal prodomain" evidence="10">
    <location>
        <begin position="37"/>
        <end position="117"/>
    </location>
</feature>
<evidence type="ECO:0000256" key="1">
    <source>
        <dbReference type="ARBA" id="ARBA00004613"/>
    </source>
</evidence>
<keyword evidence="5 7" id="KW-0378">Hydrolase</keyword>
<evidence type="ECO:0000256" key="6">
    <source>
        <dbReference type="ARBA" id="ARBA00022825"/>
    </source>
</evidence>
<dbReference type="InterPro" id="IPR037045">
    <property type="entry name" value="S8pro/Inhibitor_I9_sf"/>
</dbReference>
<dbReference type="GO" id="GO:0006508">
    <property type="term" value="P:proteolysis"/>
    <property type="evidence" value="ECO:0007669"/>
    <property type="project" value="UniProtKB-KW"/>
</dbReference>
<dbReference type="PROSITE" id="PS00137">
    <property type="entry name" value="SUBTILASE_HIS"/>
    <property type="match status" value="1"/>
</dbReference>
<sequence length="403" mass="42577">MVEFFFIPIYSEVIGLKRWLSLFAAFLLAVTLVIPSVAVAQEPQAEQDYVPDELIVKFKPGTAGAVKSALHQQEDAEVESRNQAVGFEVVKLEKGQSIEKAIKAYEKNPNVEYVEPNYIVKAAWTPNDPAFSSQQWGPQRIQAPQAWDVTRSSSSIRIAVVDTGVQYNHPDLSGKVVRGYNYVERNWDPYDGNGHGTHVAGIAAAATNNGVGIAGMAPNAQIYAVRVLNNAGSGTLADVASGITHSADNGSHVINLSLGSSAGSSSLESAVNYAWSRGSVVVVAAGNAGNTAPQYPAYYSNALSVASTTSSDAKSSFSTYGSWVDVAAPGSSIYSTYPTNSYASLNGTSMAAPHVAGVAALLAAQGRSNSQIRAAIQNSADSISGTGSYWRYGRVNAYRAVTY</sequence>
<accession>A0A2T4Z8I8</accession>
<dbReference type="GO" id="GO:0004252">
    <property type="term" value="F:serine-type endopeptidase activity"/>
    <property type="evidence" value="ECO:0007669"/>
    <property type="project" value="UniProtKB-UniRule"/>
</dbReference>
<keyword evidence="6 7" id="KW-0720">Serine protease</keyword>
<dbReference type="AlphaFoldDB" id="A0A2T4Z8I8"/>
<feature type="domain" description="Peptidase S8/S53" evidence="9">
    <location>
        <begin position="155"/>
        <end position="388"/>
    </location>
</feature>
<evidence type="ECO:0000259" key="10">
    <source>
        <dbReference type="Pfam" id="PF22148"/>
    </source>
</evidence>
<comment type="similarity">
    <text evidence="2 7 8">Belongs to the peptidase S8 family.</text>
</comment>
<evidence type="ECO:0000313" key="11">
    <source>
        <dbReference type="EMBL" id="PTM58160.1"/>
    </source>
</evidence>
<dbReference type="InterPro" id="IPR034084">
    <property type="entry name" value="Thermitase-like_dom"/>
</dbReference>
<dbReference type="PRINTS" id="PR00723">
    <property type="entry name" value="SUBTILISIN"/>
</dbReference>
<dbReference type="InterPro" id="IPR023827">
    <property type="entry name" value="Peptidase_S8_Asp-AS"/>
</dbReference>
<dbReference type="InterPro" id="IPR015500">
    <property type="entry name" value="Peptidase_S8_subtilisin-rel"/>
</dbReference>
<dbReference type="Pfam" id="PF22148">
    <property type="entry name" value="Fervidolysin_NPro-like"/>
    <property type="match status" value="1"/>
</dbReference>
<dbReference type="CDD" id="cd07484">
    <property type="entry name" value="Peptidases_S8_Thermitase_like"/>
    <property type="match status" value="1"/>
</dbReference>
<dbReference type="PROSITE" id="PS51892">
    <property type="entry name" value="SUBTILASE"/>
    <property type="match status" value="1"/>
</dbReference>
<dbReference type="InterPro" id="IPR000209">
    <property type="entry name" value="Peptidase_S8/S53_dom"/>
</dbReference>
<dbReference type="PROSITE" id="PS00138">
    <property type="entry name" value="SUBTILASE_SER"/>
    <property type="match status" value="1"/>
</dbReference>
<keyword evidence="3" id="KW-0964">Secreted</keyword>
<keyword evidence="12" id="KW-1185">Reference proteome</keyword>
<dbReference type="Proteomes" id="UP000241639">
    <property type="component" value="Unassembled WGS sequence"/>
</dbReference>
<feature type="active site" description="Charge relay system" evidence="7">
    <location>
        <position position="195"/>
    </location>
</feature>
<protein>
    <submittedName>
        <fullName evidence="11">Thermitase</fullName>
    </submittedName>
</protein>
<evidence type="ECO:0000256" key="7">
    <source>
        <dbReference type="PROSITE-ProRule" id="PRU01240"/>
    </source>
</evidence>
<dbReference type="Gene3D" id="3.40.50.200">
    <property type="entry name" value="Peptidase S8/S53 domain"/>
    <property type="match status" value="1"/>
</dbReference>
<keyword evidence="4 7" id="KW-0645">Protease</keyword>
<evidence type="ECO:0000256" key="5">
    <source>
        <dbReference type="ARBA" id="ARBA00022801"/>
    </source>
</evidence>
<evidence type="ECO:0000256" key="4">
    <source>
        <dbReference type="ARBA" id="ARBA00022670"/>
    </source>
</evidence>
<name>A0A2T4Z8I8_9BACL</name>
<dbReference type="InterPro" id="IPR036852">
    <property type="entry name" value="Peptidase_S8/S53_dom_sf"/>
</dbReference>
<reference evidence="11 12" key="1">
    <citation type="submission" date="2018-04" db="EMBL/GenBank/DDBJ databases">
        <title>Genomic Encyclopedia of Archaeal and Bacterial Type Strains, Phase II (KMG-II): from individual species to whole genera.</title>
        <authorList>
            <person name="Goeker M."/>
        </authorList>
    </citation>
    <scope>NUCLEOTIDE SEQUENCE [LARGE SCALE GENOMIC DNA]</scope>
    <source>
        <strain evidence="11 12">DSM 45169</strain>
    </source>
</reference>